<feature type="region of interest" description="Disordered" evidence="1">
    <location>
        <begin position="166"/>
        <end position="228"/>
    </location>
</feature>
<feature type="compositionally biased region" description="Polar residues" evidence="1">
    <location>
        <begin position="197"/>
        <end position="206"/>
    </location>
</feature>
<dbReference type="SUPFAM" id="SSF55797">
    <property type="entry name" value="PR-1-like"/>
    <property type="match status" value="1"/>
</dbReference>
<feature type="region of interest" description="Disordered" evidence="1">
    <location>
        <begin position="58"/>
        <end position="83"/>
    </location>
</feature>
<organism evidence="3">
    <name type="scientific">Ananas comosus var. bracteatus</name>
    <name type="common">red pineapple</name>
    <dbReference type="NCBI Taxonomy" id="296719"/>
    <lineage>
        <taxon>Eukaryota</taxon>
        <taxon>Viridiplantae</taxon>
        <taxon>Streptophyta</taxon>
        <taxon>Embryophyta</taxon>
        <taxon>Tracheophyta</taxon>
        <taxon>Spermatophyta</taxon>
        <taxon>Magnoliopsida</taxon>
        <taxon>Liliopsida</taxon>
        <taxon>Poales</taxon>
        <taxon>Bromeliaceae</taxon>
        <taxon>Bromelioideae</taxon>
        <taxon>Ananas</taxon>
    </lineage>
</organism>
<sequence>MACIASTQTLESQIGKFEEKSERSTFHKQDGEPRALLLPPPHLVLLLLSASQYLNPPPPLPSVSSTSTSDYSSSARRQPADAAEPIQWRLQAGVLHERPGVLQEHGAGVLDGAQPHSRVGGATPLRWDQHLARYARRWTDQLRSNCTMEHSRGPYGENLFWAPGGTGRRPTWCSTGRRSTRSTTPPTTPARPDRSADTSPRSCGTTPSASAAPASSAPAAASSSPVITTRPQLGRGAALRARCARDCSVRSIVALELV</sequence>
<evidence type="ECO:0000313" key="3">
    <source>
        <dbReference type="EMBL" id="CAD1837277.1"/>
    </source>
</evidence>
<gene>
    <name evidence="3" type="ORF">CB5_LOCUS20488</name>
</gene>
<proteinExistence type="predicted"/>
<feature type="compositionally biased region" description="Low complexity" evidence="1">
    <location>
        <begin position="174"/>
        <end position="185"/>
    </location>
</feature>
<evidence type="ECO:0000256" key="1">
    <source>
        <dbReference type="SAM" id="MobiDB-lite"/>
    </source>
</evidence>
<dbReference type="EMBL" id="LR862131">
    <property type="protein sequence ID" value="CAD1837277.1"/>
    <property type="molecule type" value="Genomic_DNA"/>
</dbReference>
<accession>A0A6V7Q2Z3</accession>
<feature type="domain" description="SCP" evidence="2">
    <location>
        <begin position="121"/>
        <end position="176"/>
    </location>
</feature>
<dbReference type="InterPro" id="IPR035940">
    <property type="entry name" value="CAP_sf"/>
</dbReference>
<feature type="compositionally biased region" description="Low complexity" evidence="1">
    <location>
        <begin position="62"/>
        <end position="74"/>
    </location>
</feature>
<reference evidence="3" key="1">
    <citation type="submission" date="2020-07" db="EMBL/GenBank/DDBJ databases">
        <authorList>
            <person name="Lin J."/>
        </authorList>
    </citation>
    <scope>NUCLEOTIDE SEQUENCE</scope>
</reference>
<dbReference type="Gene3D" id="3.40.33.10">
    <property type="entry name" value="CAP"/>
    <property type="match status" value="1"/>
</dbReference>
<dbReference type="Pfam" id="PF00188">
    <property type="entry name" value="CAP"/>
    <property type="match status" value="1"/>
</dbReference>
<evidence type="ECO:0000259" key="2">
    <source>
        <dbReference type="Pfam" id="PF00188"/>
    </source>
</evidence>
<protein>
    <recommendedName>
        <fullName evidence="2">SCP domain-containing protein</fullName>
    </recommendedName>
</protein>
<dbReference type="AlphaFoldDB" id="A0A6V7Q2Z3"/>
<dbReference type="InterPro" id="IPR014044">
    <property type="entry name" value="CAP_dom"/>
</dbReference>
<feature type="compositionally biased region" description="Low complexity" evidence="1">
    <location>
        <begin position="207"/>
        <end position="225"/>
    </location>
</feature>
<name>A0A6V7Q2Z3_ANACO</name>